<name>A0AAW0G4D7_9APHY</name>
<evidence type="ECO:0000313" key="3">
    <source>
        <dbReference type="Proteomes" id="UP001385951"/>
    </source>
</evidence>
<dbReference type="EMBL" id="JASBNA010000016">
    <property type="protein sequence ID" value="KAK7686549.1"/>
    <property type="molecule type" value="Genomic_DNA"/>
</dbReference>
<comment type="caution">
    <text evidence="2">The sequence shown here is derived from an EMBL/GenBank/DDBJ whole genome shotgun (WGS) entry which is preliminary data.</text>
</comment>
<organism evidence="2 3">
    <name type="scientific">Cerrena zonata</name>
    <dbReference type="NCBI Taxonomy" id="2478898"/>
    <lineage>
        <taxon>Eukaryota</taxon>
        <taxon>Fungi</taxon>
        <taxon>Dikarya</taxon>
        <taxon>Basidiomycota</taxon>
        <taxon>Agaricomycotina</taxon>
        <taxon>Agaricomycetes</taxon>
        <taxon>Polyporales</taxon>
        <taxon>Cerrenaceae</taxon>
        <taxon>Cerrena</taxon>
    </lineage>
</organism>
<proteinExistence type="predicted"/>
<sequence>MLISNPGMTFTLRSNSVDWPPPKSQSMLFHGNLLSEARVDSGWQSKLKSNGQPHLLPNTLQSHFLNTMQFSKLNIFRSKKTKQAGPLVFELAPHHWVKTPLPSGSTDSLPSPGTSSRTRSEEDLTLHEYQLFTARAHYKATDPIDDEDRQLGHKHHMFLIPLDMAARLDVIKYRMEGFEMQEHRDHILEVIRGD</sequence>
<feature type="compositionally biased region" description="Polar residues" evidence="1">
    <location>
        <begin position="102"/>
        <end position="117"/>
    </location>
</feature>
<accession>A0AAW0G4D7</accession>
<feature type="region of interest" description="Disordered" evidence="1">
    <location>
        <begin position="99"/>
        <end position="121"/>
    </location>
</feature>
<keyword evidence="3" id="KW-1185">Reference proteome</keyword>
<protein>
    <submittedName>
        <fullName evidence="2">Uncharacterized protein</fullName>
    </submittedName>
</protein>
<gene>
    <name evidence="2" type="ORF">QCA50_010149</name>
</gene>
<reference evidence="2 3" key="1">
    <citation type="submission" date="2022-09" db="EMBL/GenBank/DDBJ databases">
        <authorList>
            <person name="Palmer J.M."/>
        </authorList>
    </citation>
    <scope>NUCLEOTIDE SEQUENCE [LARGE SCALE GENOMIC DNA]</scope>
    <source>
        <strain evidence="2 3">DSM 7382</strain>
    </source>
</reference>
<evidence type="ECO:0000313" key="2">
    <source>
        <dbReference type="EMBL" id="KAK7686549.1"/>
    </source>
</evidence>
<dbReference type="Proteomes" id="UP001385951">
    <property type="component" value="Unassembled WGS sequence"/>
</dbReference>
<evidence type="ECO:0000256" key="1">
    <source>
        <dbReference type="SAM" id="MobiDB-lite"/>
    </source>
</evidence>
<dbReference type="AlphaFoldDB" id="A0AAW0G4D7"/>